<evidence type="ECO:0000256" key="1">
    <source>
        <dbReference type="PROSITE-ProRule" id="PRU00339"/>
    </source>
</evidence>
<feature type="repeat" description="TPR" evidence="1">
    <location>
        <begin position="68"/>
        <end position="101"/>
    </location>
</feature>
<protein>
    <submittedName>
        <fullName evidence="2">Tetratricopeptide repeat protein</fullName>
    </submittedName>
</protein>
<dbReference type="PROSITE" id="PS50005">
    <property type="entry name" value="TPR"/>
    <property type="match status" value="1"/>
</dbReference>
<dbReference type="InterPro" id="IPR011990">
    <property type="entry name" value="TPR-like_helical_dom_sf"/>
</dbReference>
<dbReference type="Pfam" id="PF00515">
    <property type="entry name" value="TPR_1"/>
    <property type="match status" value="1"/>
</dbReference>
<evidence type="ECO:0000313" key="2">
    <source>
        <dbReference type="EMBL" id="MDM4017935.1"/>
    </source>
</evidence>
<evidence type="ECO:0000313" key="3">
    <source>
        <dbReference type="Proteomes" id="UP001239462"/>
    </source>
</evidence>
<dbReference type="SUPFAM" id="SSF48452">
    <property type="entry name" value="TPR-like"/>
    <property type="match status" value="1"/>
</dbReference>
<reference evidence="2 3" key="1">
    <citation type="submission" date="2023-06" db="EMBL/GenBank/DDBJ databases">
        <title>Roseiconus lacunae JC819 isolated from Gulf of Mannar region, Tamil Nadu.</title>
        <authorList>
            <person name="Pk S."/>
            <person name="Ch S."/>
            <person name="Ch V.R."/>
        </authorList>
    </citation>
    <scope>NUCLEOTIDE SEQUENCE [LARGE SCALE GENOMIC DNA]</scope>
    <source>
        <strain evidence="2 3">JC819</strain>
    </source>
</reference>
<gene>
    <name evidence="2" type="ORF">QTN89_20985</name>
</gene>
<name>A0ABT7PN71_9BACT</name>
<keyword evidence="1" id="KW-0802">TPR repeat</keyword>
<dbReference type="PROSITE" id="PS50293">
    <property type="entry name" value="TPR_REGION"/>
    <property type="match status" value="1"/>
</dbReference>
<keyword evidence="3" id="KW-1185">Reference proteome</keyword>
<dbReference type="EMBL" id="JASZZN010000017">
    <property type="protein sequence ID" value="MDM4017935.1"/>
    <property type="molecule type" value="Genomic_DNA"/>
</dbReference>
<accession>A0ABT7PN71</accession>
<dbReference type="SMART" id="SM00028">
    <property type="entry name" value="TPR"/>
    <property type="match status" value="1"/>
</dbReference>
<organism evidence="2 3">
    <name type="scientific">Roseiconus lacunae</name>
    <dbReference type="NCBI Taxonomy" id="2605694"/>
    <lineage>
        <taxon>Bacteria</taxon>
        <taxon>Pseudomonadati</taxon>
        <taxon>Planctomycetota</taxon>
        <taxon>Planctomycetia</taxon>
        <taxon>Pirellulales</taxon>
        <taxon>Pirellulaceae</taxon>
        <taxon>Roseiconus</taxon>
    </lineage>
</organism>
<proteinExistence type="predicted"/>
<sequence>MRTWFVITALTWTSVWFTPNQYGQRLANQGRYDEAAVAFTDPMRQGVAWYRAGEFDKAAQSFTRLQSAEARYNLGNCWVLLGKYDQAIDSYDDALKEKPDWKEAQENRNLAVARAKLVESPGGEAGDQRLGADEIVFDQNKPPGGQKTEVTGDQAINDATIQAVWLRRVQTKPADFLKAKFAYQNARDTGSDQ</sequence>
<comment type="caution">
    <text evidence="2">The sequence shown here is derived from an EMBL/GenBank/DDBJ whole genome shotgun (WGS) entry which is preliminary data.</text>
</comment>
<dbReference type="InterPro" id="IPR019734">
    <property type="entry name" value="TPR_rpt"/>
</dbReference>
<dbReference type="Proteomes" id="UP001239462">
    <property type="component" value="Unassembled WGS sequence"/>
</dbReference>
<dbReference type="Gene3D" id="1.25.40.10">
    <property type="entry name" value="Tetratricopeptide repeat domain"/>
    <property type="match status" value="1"/>
</dbReference>
<dbReference type="RefSeq" id="WP_149497608.1">
    <property type="nucleotide sequence ID" value="NZ_JASZZN010000017.1"/>
</dbReference>